<accession>A0A9D0ZI70</accession>
<reference evidence="2" key="2">
    <citation type="journal article" date="2021" name="PeerJ">
        <title>Extensive microbial diversity within the chicken gut microbiome revealed by metagenomics and culture.</title>
        <authorList>
            <person name="Gilroy R."/>
            <person name="Ravi A."/>
            <person name="Getino M."/>
            <person name="Pursley I."/>
            <person name="Horton D.L."/>
            <person name="Alikhan N.F."/>
            <person name="Baker D."/>
            <person name="Gharbi K."/>
            <person name="Hall N."/>
            <person name="Watson M."/>
            <person name="Adriaenssens E.M."/>
            <person name="Foster-Nyarko E."/>
            <person name="Jarju S."/>
            <person name="Secka A."/>
            <person name="Antonio M."/>
            <person name="Oren A."/>
            <person name="Chaudhuri R.R."/>
            <person name="La Ragione R."/>
            <person name="Hildebrand F."/>
            <person name="Pallen M.J."/>
        </authorList>
    </citation>
    <scope>NUCLEOTIDE SEQUENCE</scope>
    <source>
        <strain evidence="2">ChiSjej1B19-3389</strain>
    </source>
</reference>
<keyword evidence="1" id="KW-0812">Transmembrane</keyword>
<name>A0A9D0ZI70_9FIRM</name>
<gene>
    <name evidence="2" type="ORF">IAD32_05075</name>
</gene>
<keyword evidence="1" id="KW-1133">Transmembrane helix</keyword>
<reference evidence="2" key="1">
    <citation type="submission" date="2020-10" db="EMBL/GenBank/DDBJ databases">
        <authorList>
            <person name="Gilroy R."/>
        </authorList>
    </citation>
    <scope>NUCLEOTIDE SEQUENCE</scope>
    <source>
        <strain evidence="2">ChiSjej1B19-3389</strain>
    </source>
</reference>
<comment type="caution">
    <text evidence="2">The sequence shown here is derived from an EMBL/GenBank/DDBJ whole genome shotgun (WGS) entry which is preliminary data.</text>
</comment>
<dbReference type="Proteomes" id="UP000886787">
    <property type="component" value="Unassembled WGS sequence"/>
</dbReference>
<evidence type="ECO:0008006" key="4">
    <source>
        <dbReference type="Google" id="ProtNLM"/>
    </source>
</evidence>
<dbReference type="Pfam" id="PF14286">
    <property type="entry name" value="DHHW"/>
    <property type="match status" value="1"/>
</dbReference>
<organism evidence="2 3">
    <name type="scientific">Candidatus Scatavimonas merdigallinarum</name>
    <dbReference type="NCBI Taxonomy" id="2840914"/>
    <lineage>
        <taxon>Bacteria</taxon>
        <taxon>Bacillati</taxon>
        <taxon>Bacillota</taxon>
        <taxon>Clostridia</taxon>
        <taxon>Eubacteriales</taxon>
        <taxon>Oscillospiraceae</taxon>
        <taxon>Oscillospiraceae incertae sedis</taxon>
        <taxon>Candidatus Scatavimonas</taxon>
    </lineage>
</organism>
<sequence length="380" mass="43570">MKAVNLRNIKKYMPAVVFCVFIFAMGLLFLFLPKQSYSSNEKRYLSTFPEFNADTLLSGKFGTEFETFLSDHTAGRNFFVGLNAYYDLVCGRNGSNGVYACADNYLINVPVDTDNRLESNIQTLATFAADTNADASLLIVPSVGYIMEDKLPRVHDNYLDDAYFDIIEKNKGELNFINIKQLFKGNAQEKQLYYRTDHHWTTQGAYLAYTAYCAAQGITPAPESSFEKETFENFYGTTYSTSALWLTPPDDIELWRNKANEENVHVTIQEGKSTEEYKSMFFLRHLQEDDKYPVFLDGNHSLVRIQNKNSDGPKLLLIKDSFAHCMVPFLTNHYSEIVMVDMRYYKLPVSELMEQEGIDQVLMLYGLDNISTDTDLVYLQ</sequence>
<dbReference type="InterPro" id="IPR025945">
    <property type="entry name" value="DHHW"/>
</dbReference>
<keyword evidence="1" id="KW-0472">Membrane</keyword>
<proteinExistence type="predicted"/>
<evidence type="ECO:0000256" key="1">
    <source>
        <dbReference type="SAM" id="Phobius"/>
    </source>
</evidence>
<dbReference type="AlphaFoldDB" id="A0A9D0ZI70"/>
<feature type="transmembrane region" description="Helical" evidence="1">
    <location>
        <begin position="12"/>
        <end position="32"/>
    </location>
</feature>
<evidence type="ECO:0000313" key="3">
    <source>
        <dbReference type="Proteomes" id="UP000886787"/>
    </source>
</evidence>
<evidence type="ECO:0000313" key="2">
    <source>
        <dbReference type="EMBL" id="HIQ80642.1"/>
    </source>
</evidence>
<dbReference type="EMBL" id="DVFW01000026">
    <property type="protein sequence ID" value="HIQ80642.1"/>
    <property type="molecule type" value="Genomic_DNA"/>
</dbReference>
<protein>
    <recommendedName>
        <fullName evidence="4">AlgX/AlgJ SGNH hydrolase-like domain-containing protein</fullName>
    </recommendedName>
</protein>